<dbReference type="OrthoDB" id="270720at2759"/>
<dbReference type="InterPro" id="IPR052472">
    <property type="entry name" value="MORN3"/>
</dbReference>
<evidence type="ECO:0000256" key="1">
    <source>
        <dbReference type="ARBA" id="ARBA00004218"/>
    </source>
</evidence>
<evidence type="ECO:0000313" key="7">
    <source>
        <dbReference type="EMBL" id="CCI11291.1"/>
    </source>
</evidence>
<evidence type="ECO:0000256" key="5">
    <source>
        <dbReference type="ARBA" id="ARBA00045851"/>
    </source>
</evidence>
<keyword evidence="2" id="KW-0677">Repeat</keyword>
<dbReference type="AlphaFoldDB" id="A0A024FW77"/>
<dbReference type="PANTHER" id="PTHR46511:SF1">
    <property type="entry name" value="MORN REPEAT-CONTAINING PROTEIN 3"/>
    <property type="match status" value="1"/>
</dbReference>
<dbReference type="SMART" id="SM00698">
    <property type="entry name" value="MORN"/>
    <property type="match status" value="6"/>
</dbReference>
<dbReference type="STRING" id="65357.A0A024FW77"/>
<accession>A0A024FW77</accession>
<feature type="region of interest" description="Disordered" evidence="6">
    <location>
        <begin position="252"/>
        <end position="271"/>
    </location>
</feature>
<evidence type="ECO:0000313" key="8">
    <source>
        <dbReference type="Proteomes" id="UP000053237"/>
    </source>
</evidence>
<feature type="compositionally biased region" description="Basic and acidic residues" evidence="6">
    <location>
        <begin position="252"/>
        <end position="266"/>
    </location>
</feature>
<organism evidence="7 8">
    <name type="scientific">Albugo candida</name>
    <dbReference type="NCBI Taxonomy" id="65357"/>
    <lineage>
        <taxon>Eukaryota</taxon>
        <taxon>Sar</taxon>
        <taxon>Stramenopiles</taxon>
        <taxon>Oomycota</taxon>
        <taxon>Peronosporomycetes</taxon>
        <taxon>Albuginales</taxon>
        <taxon>Albuginaceae</taxon>
        <taxon>Albugo</taxon>
    </lineage>
</organism>
<comment type="function">
    <text evidence="5">Assembles a suppression complex (suppresome) by tethering SIRT1 and MDM2 to regulate composite modifications of p53/TP53. Confers both deacetylation-mediated functional inactivation, by SIRT1, and ubiquitination-dependent degradation, by MDM2, of p53/TP53, promoting a proliferative and cell survival behaviors. May play a role in the regulation of spermatogenesis.</text>
</comment>
<evidence type="ECO:0000256" key="3">
    <source>
        <dbReference type="ARBA" id="ARBA00023329"/>
    </source>
</evidence>
<dbReference type="Proteomes" id="UP000053237">
    <property type="component" value="Unassembled WGS sequence"/>
</dbReference>
<evidence type="ECO:0000256" key="2">
    <source>
        <dbReference type="ARBA" id="ARBA00022737"/>
    </source>
</evidence>
<name>A0A024FW77_9STRA</name>
<reference evidence="7 8" key="1">
    <citation type="submission" date="2012-05" db="EMBL/GenBank/DDBJ databases">
        <title>Recombination and specialization in a pathogen metapopulation.</title>
        <authorList>
            <person name="Gardiner A."/>
            <person name="Kemen E."/>
            <person name="Schultz-Larsen T."/>
            <person name="MacLean D."/>
            <person name="Van Oosterhout C."/>
            <person name="Jones J.D.G."/>
        </authorList>
    </citation>
    <scope>NUCLEOTIDE SEQUENCE [LARGE SCALE GENOMIC DNA]</scope>
    <source>
        <strain evidence="7 8">Ac Nc2</strain>
    </source>
</reference>
<protein>
    <recommendedName>
        <fullName evidence="4">MORN repeat-containing protein 3</fullName>
    </recommendedName>
</protein>
<dbReference type="EMBL" id="CAIX01000907">
    <property type="protein sequence ID" value="CCI11291.1"/>
    <property type="molecule type" value="Genomic_DNA"/>
</dbReference>
<comment type="subcellular location">
    <subcellularLocation>
        <location evidence="1">Cytoplasmic vesicle</location>
        <location evidence="1">Secretory vesicle</location>
        <location evidence="1">Acrosome</location>
    </subcellularLocation>
</comment>
<dbReference type="Gene3D" id="2.20.110.10">
    <property type="entry name" value="Histone H3 K4-specific methyltransferase SET7/9 N-terminal domain"/>
    <property type="match status" value="3"/>
</dbReference>
<keyword evidence="3" id="KW-0968">Cytoplasmic vesicle</keyword>
<sequence length="359" mass="41067">MVRNEKQQTRSHALEKLAEQNGIRHPVYWTVSRGDVHSKYKYSGEWKDGKRHGYGVLMYGNGDKYEGEWVQNLRQGNGTYWKSEKHKLRQKYTGEWKSDRMHGFGVFYYPQGARYEGDWSHDKRHGTGRMEFGDRVSDDTSITDVSTVYDGAWCDDQRCGRGVLSLPNGDRYDGSWIADKKQGPGMYYYIKPNRVYVGEWIDGVPKCGTYEALPAEGESVSSTCSSKLPKLELIEPQRILSERVNQLRKDRDDGVRFGEGNDKELTGDSTLDSNEVCQLPEVMFDGDTLDRLENVFSSIQNREIGNGIEAKELKQLAECIEMQFDEFKAQELMVEVGITETTVLTFPECVEMLSLMNSS</sequence>
<dbReference type="GO" id="GO:0001669">
    <property type="term" value="C:acrosomal vesicle"/>
    <property type="evidence" value="ECO:0007669"/>
    <property type="project" value="UniProtKB-SubCell"/>
</dbReference>
<dbReference type="InterPro" id="IPR003409">
    <property type="entry name" value="MORN"/>
</dbReference>
<comment type="caution">
    <text evidence="7">The sequence shown here is derived from an EMBL/GenBank/DDBJ whole genome shotgun (WGS) entry which is preliminary data.</text>
</comment>
<gene>
    <name evidence="7" type="ORF">BN9_126980</name>
</gene>
<evidence type="ECO:0000256" key="6">
    <source>
        <dbReference type="SAM" id="MobiDB-lite"/>
    </source>
</evidence>
<dbReference type="PANTHER" id="PTHR46511">
    <property type="entry name" value="MORN REPEAT-CONTAINING PROTEIN 3"/>
    <property type="match status" value="1"/>
</dbReference>
<dbReference type="Pfam" id="PF02493">
    <property type="entry name" value="MORN"/>
    <property type="match status" value="6"/>
</dbReference>
<proteinExistence type="predicted"/>
<evidence type="ECO:0000256" key="4">
    <source>
        <dbReference type="ARBA" id="ARBA00039854"/>
    </source>
</evidence>
<dbReference type="InParanoid" id="A0A024FW77"/>
<keyword evidence="8" id="KW-1185">Reference proteome</keyword>
<dbReference type="SUPFAM" id="SSF82185">
    <property type="entry name" value="Histone H3 K4-specific methyltransferase SET7/9 N-terminal domain"/>
    <property type="match status" value="2"/>
</dbReference>